<feature type="compositionally biased region" description="Acidic residues" evidence="5">
    <location>
        <begin position="117"/>
        <end position="135"/>
    </location>
</feature>
<dbReference type="OrthoDB" id="47330at2759"/>
<feature type="region of interest" description="Disordered" evidence="5">
    <location>
        <begin position="174"/>
        <end position="199"/>
    </location>
</feature>
<feature type="region of interest" description="Disordered" evidence="5">
    <location>
        <begin position="48"/>
        <end position="135"/>
    </location>
</feature>
<dbReference type="InterPro" id="IPR036855">
    <property type="entry name" value="Znf_CCCH_sf"/>
</dbReference>
<evidence type="ECO:0000256" key="3">
    <source>
        <dbReference type="ARBA" id="ARBA00022833"/>
    </source>
</evidence>
<dbReference type="Proteomes" id="UP000027265">
    <property type="component" value="Unassembled WGS sequence"/>
</dbReference>
<organism evidence="7 8">
    <name type="scientific">Jaapia argillacea MUCL 33604</name>
    <dbReference type="NCBI Taxonomy" id="933084"/>
    <lineage>
        <taxon>Eukaryota</taxon>
        <taxon>Fungi</taxon>
        <taxon>Dikarya</taxon>
        <taxon>Basidiomycota</taxon>
        <taxon>Agaricomycotina</taxon>
        <taxon>Agaricomycetes</taxon>
        <taxon>Agaricomycetidae</taxon>
        <taxon>Jaapiales</taxon>
        <taxon>Jaapiaceae</taxon>
        <taxon>Jaapia</taxon>
    </lineage>
</organism>
<feature type="compositionally biased region" description="Polar residues" evidence="5">
    <location>
        <begin position="429"/>
        <end position="446"/>
    </location>
</feature>
<dbReference type="EMBL" id="KL197713">
    <property type="protein sequence ID" value="KDQ61063.1"/>
    <property type="molecule type" value="Genomic_DNA"/>
</dbReference>
<feature type="compositionally biased region" description="Low complexity" evidence="5">
    <location>
        <begin position="399"/>
        <end position="418"/>
    </location>
</feature>
<sequence>MPTPDPPWKQRTRPCPFYSQGRCLFSDSCNFLHSVKTTSTPITIAFARNGPTRMPEGDEPLLVEPQTQKLSTPRSSVDHGRPEHSLSRSNSKSSRSPKSPSRSPRLASLLMALGDVIDPEEEGEEDVDEGVGEEEVIPSEEFPDYNAEEQVVDEGILSPSNDADRRDTIKAIPFPRLNTSTPGGHARQHSEHHNDPPIVVNPEAGGENLIRMLSPVDMANAPPIPFPFADDWNIRREDSIDSGYADSWQGPTPHVLSPPRSPALSSTFDLLHSPFRSPSSRVVDARPISALIYSPGISALAGSEAPMGTHSEDDVLSNPRSGSEDLMPPEGNLSMDALPFGHSDSHTILPEHPTSRATSGSGEWEFISAEEESDDNLALNDDPTVTRVAPLPVPDSQPSESALRQRSRSRASVESSESLFGELPEQQEHSQPQVNSDIECSHSHSTGAEGSPPLPLSGPAGEAFQVAFPVKDSEDSQPILELEETHGPASAPSDTFDSKLSTNDEFNFADVFGEAHESVIPFLPPLPDDEVGLANMLRPADPRISHLSKSQGTRTPIPRTLKRNSSVIPLMYLTTLSRIPCPRPRLCLLTPTRISRSSRQRMWSCQIHLWMMLWYAYL</sequence>
<feature type="compositionally biased region" description="Low complexity" evidence="5">
    <location>
        <begin position="87"/>
        <end position="116"/>
    </location>
</feature>
<gene>
    <name evidence="7" type="ORF">JAAARDRAFT_571247</name>
</gene>
<feature type="zinc finger region" description="C3H1-type" evidence="4">
    <location>
        <begin position="9"/>
        <end position="36"/>
    </location>
</feature>
<evidence type="ECO:0000259" key="6">
    <source>
        <dbReference type="PROSITE" id="PS50103"/>
    </source>
</evidence>
<dbReference type="STRING" id="933084.A0A067Q1W1"/>
<keyword evidence="2 4" id="KW-0863">Zinc-finger</keyword>
<dbReference type="GO" id="GO:0008270">
    <property type="term" value="F:zinc ion binding"/>
    <property type="evidence" value="ECO:0007669"/>
    <property type="project" value="UniProtKB-KW"/>
</dbReference>
<dbReference type="InParanoid" id="A0A067Q1W1"/>
<keyword evidence="1 4" id="KW-0479">Metal-binding</keyword>
<feature type="compositionally biased region" description="Basic and acidic residues" evidence="5">
    <location>
        <begin position="76"/>
        <end position="86"/>
    </location>
</feature>
<dbReference type="SMART" id="SM00356">
    <property type="entry name" value="ZnF_C3H1"/>
    <property type="match status" value="1"/>
</dbReference>
<proteinExistence type="predicted"/>
<evidence type="ECO:0000256" key="1">
    <source>
        <dbReference type="ARBA" id="ARBA00022723"/>
    </source>
</evidence>
<keyword evidence="3 4" id="KW-0862">Zinc</keyword>
<evidence type="ECO:0000313" key="8">
    <source>
        <dbReference type="Proteomes" id="UP000027265"/>
    </source>
</evidence>
<reference evidence="8" key="1">
    <citation type="journal article" date="2014" name="Proc. Natl. Acad. Sci. U.S.A.">
        <title>Extensive sampling of basidiomycete genomes demonstrates inadequacy of the white-rot/brown-rot paradigm for wood decay fungi.</title>
        <authorList>
            <person name="Riley R."/>
            <person name="Salamov A.A."/>
            <person name="Brown D.W."/>
            <person name="Nagy L.G."/>
            <person name="Floudas D."/>
            <person name="Held B.W."/>
            <person name="Levasseur A."/>
            <person name="Lombard V."/>
            <person name="Morin E."/>
            <person name="Otillar R."/>
            <person name="Lindquist E.A."/>
            <person name="Sun H."/>
            <person name="LaButti K.M."/>
            <person name="Schmutz J."/>
            <person name="Jabbour D."/>
            <person name="Luo H."/>
            <person name="Baker S.E."/>
            <person name="Pisabarro A.G."/>
            <person name="Walton J.D."/>
            <person name="Blanchette R.A."/>
            <person name="Henrissat B."/>
            <person name="Martin F."/>
            <person name="Cullen D."/>
            <person name="Hibbett D.S."/>
            <person name="Grigoriev I.V."/>
        </authorList>
    </citation>
    <scope>NUCLEOTIDE SEQUENCE [LARGE SCALE GENOMIC DNA]</scope>
    <source>
        <strain evidence="8">MUCL 33604</strain>
    </source>
</reference>
<name>A0A067Q1W1_9AGAM</name>
<dbReference type="AlphaFoldDB" id="A0A067Q1W1"/>
<feature type="compositionally biased region" description="Low complexity" evidence="5">
    <location>
        <begin position="447"/>
        <end position="461"/>
    </location>
</feature>
<evidence type="ECO:0000256" key="4">
    <source>
        <dbReference type="PROSITE-ProRule" id="PRU00723"/>
    </source>
</evidence>
<dbReference type="Gene3D" id="4.10.1000.10">
    <property type="entry name" value="Zinc finger, CCCH-type"/>
    <property type="match status" value="1"/>
</dbReference>
<evidence type="ECO:0000256" key="5">
    <source>
        <dbReference type="SAM" id="MobiDB-lite"/>
    </source>
</evidence>
<feature type="region of interest" description="Disordered" evidence="5">
    <location>
        <begin position="303"/>
        <end position="461"/>
    </location>
</feature>
<dbReference type="PROSITE" id="PS50103">
    <property type="entry name" value="ZF_C3H1"/>
    <property type="match status" value="1"/>
</dbReference>
<keyword evidence="8" id="KW-1185">Reference proteome</keyword>
<evidence type="ECO:0000313" key="7">
    <source>
        <dbReference type="EMBL" id="KDQ61063.1"/>
    </source>
</evidence>
<dbReference type="HOGENOM" id="CLU_442158_0_0_1"/>
<feature type="domain" description="C3H1-type" evidence="6">
    <location>
        <begin position="9"/>
        <end position="36"/>
    </location>
</feature>
<evidence type="ECO:0000256" key="2">
    <source>
        <dbReference type="ARBA" id="ARBA00022771"/>
    </source>
</evidence>
<dbReference type="Pfam" id="PF00642">
    <property type="entry name" value="zf-CCCH"/>
    <property type="match status" value="1"/>
</dbReference>
<dbReference type="SUPFAM" id="SSF90229">
    <property type="entry name" value="CCCH zinc finger"/>
    <property type="match status" value="1"/>
</dbReference>
<protein>
    <recommendedName>
        <fullName evidence="6">C3H1-type domain-containing protein</fullName>
    </recommendedName>
</protein>
<dbReference type="InterPro" id="IPR000571">
    <property type="entry name" value="Znf_CCCH"/>
</dbReference>
<accession>A0A067Q1W1</accession>
<feature type="compositionally biased region" description="Polar residues" evidence="5">
    <location>
        <begin position="65"/>
        <end position="75"/>
    </location>
</feature>